<feature type="chain" id="PRO_5039168116" evidence="1">
    <location>
        <begin position="19"/>
        <end position="262"/>
    </location>
</feature>
<dbReference type="OrthoDB" id="507754at2"/>
<keyword evidence="3" id="KW-0346">Stress response</keyword>
<feature type="signal peptide" evidence="1">
    <location>
        <begin position="1"/>
        <end position="18"/>
    </location>
</feature>
<organism evidence="3 4">
    <name type="scientific">Kribbella kalugense</name>
    <dbReference type="NCBI Taxonomy" id="2512221"/>
    <lineage>
        <taxon>Bacteria</taxon>
        <taxon>Bacillati</taxon>
        <taxon>Actinomycetota</taxon>
        <taxon>Actinomycetes</taxon>
        <taxon>Propionibacteriales</taxon>
        <taxon>Kribbellaceae</taxon>
        <taxon>Kribbella</taxon>
    </lineage>
</organism>
<reference evidence="3 4" key="1">
    <citation type="submission" date="2019-03" db="EMBL/GenBank/DDBJ databases">
        <title>Genomic Encyclopedia of Type Strains, Phase III (KMG-III): the genomes of soil and plant-associated and newly described type strains.</title>
        <authorList>
            <person name="Whitman W."/>
        </authorList>
    </citation>
    <scope>NUCLEOTIDE SEQUENCE [LARGE SCALE GENOMIC DNA]</scope>
    <source>
        <strain evidence="3 4">VKM Ac-2570</strain>
    </source>
</reference>
<dbReference type="PANTHER" id="PTHR35535">
    <property type="entry name" value="HEAT SHOCK PROTEIN HSLJ"/>
    <property type="match status" value="1"/>
</dbReference>
<dbReference type="InterPro" id="IPR053147">
    <property type="entry name" value="Hsp_HslJ-like"/>
</dbReference>
<sequence>MIALAGASLLLFSVAACGHDAAPGAGTATEATLIGKTFLSNAVTENGKPKQLAPGTRVRLQFTDDGKLVADAGCNSMQAKVSTNDSKLTLDKQITQTLMGCLGQLQSQDGWLSGVLRATPSWKLDGSKLDLTAGSTTISLTDKKVVEPDLSIDGTKWALSSVITGQAASHTAGSEKAWLTLSGERVTGSTGCNDFQGTVARSTGKLTFGELATTRRACAGEPAKLESQLLKGLKGDVTYQVDGSTLKLRSSSGDGLDFTAQR</sequence>
<gene>
    <name evidence="3" type="ORF">EV650_3570</name>
</gene>
<dbReference type="Pfam" id="PF03724">
    <property type="entry name" value="META"/>
    <property type="match status" value="2"/>
</dbReference>
<feature type="domain" description="DUF306" evidence="2">
    <location>
        <begin position="152"/>
        <end position="255"/>
    </location>
</feature>
<comment type="caution">
    <text evidence="3">The sequence shown here is derived from an EMBL/GenBank/DDBJ whole genome shotgun (WGS) entry which is preliminary data.</text>
</comment>
<keyword evidence="1" id="KW-0732">Signal</keyword>
<proteinExistence type="predicted"/>
<feature type="domain" description="DUF306" evidence="2">
    <location>
        <begin position="38"/>
        <end position="135"/>
    </location>
</feature>
<accession>A0A4R7ZH49</accession>
<protein>
    <submittedName>
        <fullName evidence="3">Heat shock protein HslJ</fullName>
    </submittedName>
</protein>
<dbReference type="Proteomes" id="UP000295447">
    <property type="component" value="Unassembled WGS sequence"/>
</dbReference>
<evidence type="ECO:0000313" key="3">
    <source>
        <dbReference type="EMBL" id="TDW17009.1"/>
    </source>
</evidence>
<dbReference type="InterPro" id="IPR005184">
    <property type="entry name" value="DUF306_Meta_HslJ"/>
</dbReference>
<dbReference type="Gene3D" id="2.40.128.270">
    <property type="match status" value="2"/>
</dbReference>
<dbReference type="InterPro" id="IPR038670">
    <property type="entry name" value="HslJ-like_sf"/>
</dbReference>
<dbReference type="PANTHER" id="PTHR35535:SF2">
    <property type="entry name" value="DUF306 DOMAIN-CONTAINING PROTEIN"/>
    <property type="match status" value="1"/>
</dbReference>
<dbReference type="EMBL" id="SODF01000002">
    <property type="protein sequence ID" value="TDW17009.1"/>
    <property type="molecule type" value="Genomic_DNA"/>
</dbReference>
<evidence type="ECO:0000256" key="1">
    <source>
        <dbReference type="SAM" id="SignalP"/>
    </source>
</evidence>
<name>A0A4R7ZH49_9ACTN</name>
<dbReference type="AlphaFoldDB" id="A0A4R7ZH49"/>
<evidence type="ECO:0000313" key="4">
    <source>
        <dbReference type="Proteomes" id="UP000295447"/>
    </source>
</evidence>
<evidence type="ECO:0000259" key="2">
    <source>
        <dbReference type="Pfam" id="PF03724"/>
    </source>
</evidence>
<keyword evidence="4" id="KW-1185">Reference proteome</keyword>